<accession>A0A6C0LDS3</accession>
<proteinExistence type="predicted"/>
<reference evidence="2" key="1">
    <citation type="journal article" date="2020" name="Nature">
        <title>Giant virus diversity and host interactions through global metagenomics.</title>
        <authorList>
            <person name="Schulz F."/>
            <person name="Roux S."/>
            <person name="Paez-Espino D."/>
            <person name="Jungbluth S."/>
            <person name="Walsh D.A."/>
            <person name="Denef V.J."/>
            <person name="McMahon K.D."/>
            <person name="Konstantinidis K.T."/>
            <person name="Eloe-Fadrosh E.A."/>
            <person name="Kyrpides N.C."/>
            <person name="Woyke T."/>
        </authorList>
    </citation>
    <scope>NUCLEOTIDE SEQUENCE</scope>
    <source>
        <strain evidence="2">GVMAG-M-3300027791-30</strain>
    </source>
</reference>
<feature type="transmembrane region" description="Helical" evidence="1">
    <location>
        <begin position="21"/>
        <end position="43"/>
    </location>
</feature>
<name>A0A6C0LDS3_9ZZZZ</name>
<evidence type="ECO:0000256" key="1">
    <source>
        <dbReference type="SAM" id="Phobius"/>
    </source>
</evidence>
<protein>
    <submittedName>
        <fullName evidence="2">Uncharacterized protein</fullName>
    </submittedName>
</protein>
<keyword evidence="1" id="KW-0812">Transmembrane</keyword>
<organism evidence="2">
    <name type="scientific">viral metagenome</name>
    <dbReference type="NCBI Taxonomy" id="1070528"/>
    <lineage>
        <taxon>unclassified sequences</taxon>
        <taxon>metagenomes</taxon>
        <taxon>organismal metagenomes</taxon>
    </lineage>
</organism>
<evidence type="ECO:0000313" key="2">
    <source>
        <dbReference type="EMBL" id="QHU28733.1"/>
    </source>
</evidence>
<keyword evidence="1" id="KW-1133">Transmembrane helix</keyword>
<sequence length="712" mass="77216">MTINKFILGTKQFFNKKPVRIVVALLVIAIIMTGISFGVIALVKALSDPCAKQTGTTWDKDLKVCVKDSCQMDNGEDGIVCKNKKTRGVNTCIPKDYCDYFGPEGQYSYDEESCMCKLDCSSLGEEYQGFTTDGLQNEINMQKSGDNYIPVGDGLICGLPCNISDKKFCKVGDLCAKSINYNKQTSTKEPFLPGQCLPSNFVLCNKDKNIACSSQDDCITDDEGNVVCKFKYCGDGDDKVIACTSDSDCGTGSEFIGSCSDSNIINSKNGKSKQFKKVKYCTKTDKSSINPFCLNIDNIGENSDSQIVSGCGLKKGVSDANHQCPHSTNPPGCAINGLCDNGWQAIPNGGKQKCLQTLTPTSLSEGDCCDGNHTAVDPFGNKFCCIKETTNNPSCLNKTQKPYSAKLLNNPLGSDLTTKIKCTTSPDELNILNKILWGKLGLSDKDNPNDPNSINYTGFYCGIKKNGEDPKYLYSFCGHDNSDIEFTTINGHTTSFCKKKGKCKFTGDSWTDGTLDLNGITIPYCKKDSSSPEKYWNIEANTPNDTGFSTSYSMSPDSCPNPIDMETCASTNVASTHGYITDVEVTGNNKCKFTVNCDEYTVSAPPKSGESITLKWNQINQAGTYDNNPNIDYNKIFGTKKISQKNPSGYPDKNCSGNSLGFAQGITDSVYTRESGPAGYSCVNNDKLSNLLSWDGVFCEGSQLDKSSGACN</sequence>
<keyword evidence="1" id="KW-0472">Membrane</keyword>
<dbReference type="AlphaFoldDB" id="A0A6C0LDS3"/>
<dbReference type="EMBL" id="MN740474">
    <property type="protein sequence ID" value="QHU28733.1"/>
    <property type="molecule type" value="Genomic_DNA"/>
</dbReference>